<dbReference type="EMBL" id="BPLR01006263">
    <property type="protein sequence ID" value="GIY08530.1"/>
    <property type="molecule type" value="Genomic_DNA"/>
</dbReference>
<keyword evidence="2" id="KW-1185">Reference proteome</keyword>
<name>A0AAV4QHC1_CAEEX</name>
<organism evidence="1 2">
    <name type="scientific">Caerostris extrusa</name>
    <name type="common">Bark spider</name>
    <name type="synonym">Caerostris bankana</name>
    <dbReference type="NCBI Taxonomy" id="172846"/>
    <lineage>
        <taxon>Eukaryota</taxon>
        <taxon>Metazoa</taxon>
        <taxon>Ecdysozoa</taxon>
        <taxon>Arthropoda</taxon>
        <taxon>Chelicerata</taxon>
        <taxon>Arachnida</taxon>
        <taxon>Araneae</taxon>
        <taxon>Araneomorphae</taxon>
        <taxon>Entelegynae</taxon>
        <taxon>Araneoidea</taxon>
        <taxon>Araneidae</taxon>
        <taxon>Caerostris</taxon>
    </lineage>
</organism>
<evidence type="ECO:0000313" key="2">
    <source>
        <dbReference type="Proteomes" id="UP001054945"/>
    </source>
</evidence>
<dbReference type="Proteomes" id="UP001054945">
    <property type="component" value="Unassembled WGS sequence"/>
</dbReference>
<reference evidence="1 2" key="1">
    <citation type="submission" date="2021-06" db="EMBL/GenBank/DDBJ databases">
        <title>Caerostris extrusa draft genome.</title>
        <authorList>
            <person name="Kono N."/>
            <person name="Arakawa K."/>
        </authorList>
    </citation>
    <scope>NUCLEOTIDE SEQUENCE [LARGE SCALE GENOMIC DNA]</scope>
</reference>
<proteinExistence type="predicted"/>
<accession>A0AAV4QHC1</accession>
<comment type="caution">
    <text evidence="1">The sequence shown here is derived from an EMBL/GenBank/DDBJ whole genome shotgun (WGS) entry which is preliminary data.</text>
</comment>
<sequence length="88" mass="10257">MKFFFVGAALLLENAKSCCEENEFLCTQKRSLSSARELLIYIIMFMRDCMYALLVKRISASAMQKGSRDIHNKNDYFDPVSDLCRERM</sequence>
<dbReference type="AlphaFoldDB" id="A0AAV4QHC1"/>
<protein>
    <recommendedName>
        <fullName evidence="3">Secreted protein</fullName>
    </recommendedName>
</protein>
<gene>
    <name evidence="1" type="ORF">CEXT_786961</name>
</gene>
<evidence type="ECO:0000313" key="1">
    <source>
        <dbReference type="EMBL" id="GIY08530.1"/>
    </source>
</evidence>
<evidence type="ECO:0008006" key="3">
    <source>
        <dbReference type="Google" id="ProtNLM"/>
    </source>
</evidence>